<sequence>MNLLNNLLKKTNIDFRKKEYLGIDIGTASIKMVEITEGKKVPKLVNYGTLETKGHLDRINEAIQTSSLEIVSGETSQVLQTLIDQVRPKARDVIASIPSFSAFTALIDVPDMQDSETAQAMQYQAQSIVPLPLNKVTLDWTTVSKYKDSDGNSKQQVLLVAVANSLIEKYQKIFTDVGLNLIALELEGISLARVLTQGDPTLSLIIDIGARSTAILIGQNGFLKHSSQADYAGTSFTQAISRGLGINLERAEALKRQKGLRGSGGEYEVSTLMIPYLDSILDETIRVKNNFEANYAAKVERVILSGGSANLAGIEEYVSSKLAIPAVKGEPFASGIDYPQQISPAIAQLGPFLAVSLGLGLRQFTGKGK</sequence>
<accession>A0A2H0VHT4</accession>
<dbReference type="AlphaFoldDB" id="A0A2H0VHT4"/>
<gene>
    <name evidence="1" type="ORF">COT88_00325</name>
</gene>
<evidence type="ECO:0008006" key="3">
    <source>
        <dbReference type="Google" id="ProtNLM"/>
    </source>
</evidence>
<dbReference type="EMBL" id="PFAG01000004">
    <property type="protein sequence ID" value="PIR98657.1"/>
    <property type="molecule type" value="Genomic_DNA"/>
</dbReference>
<dbReference type="PIRSF" id="PIRSF019169">
    <property type="entry name" value="PilM"/>
    <property type="match status" value="1"/>
</dbReference>
<dbReference type="Pfam" id="PF11104">
    <property type="entry name" value="PilM_2"/>
    <property type="match status" value="1"/>
</dbReference>
<dbReference type="PANTHER" id="PTHR32432">
    <property type="entry name" value="CELL DIVISION PROTEIN FTSA-RELATED"/>
    <property type="match status" value="1"/>
</dbReference>
<name>A0A2H0VHT4_9BACT</name>
<evidence type="ECO:0000313" key="2">
    <source>
        <dbReference type="Proteomes" id="UP000230776"/>
    </source>
</evidence>
<proteinExistence type="predicted"/>
<comment type="caution">
    <text evidence="1">The sequence shown here is derived from an EMBL/GenBank/DDBJ whole genome shotgun (WGS) entry which is preliminary data.</text>
</comment>
<dbReference type="Gene3D" id="3.30.1490.300">
    <property type="match status" value="1"/>
</dbReference>
<dbReference type="SUPFAM" id="SSF53067">
    <property type="entry name" value="Actin-like ATPase domain"/>
    <property type="match status" value="2"/>
</dbReference>
<dbReference type="InterPro" id="IPR043129">
    <property type="entry name" value="ATPase_NBD"/>
</dbReference>
<dbReference type="Proteomes" id="UP000230776">
    <property type="component" value="Unassembled WGS sequence"/>
</dbReference>
<protein>
    <recommendedName>
        <fullName evidence="3">SHS2 domain-containing protein</fullName>
    </recommendedName>
</protein>
<dbReference type="InterPro" id="IPR050696">
    <property type="entry name" value="FtsA/MreB"/>
</dbReference>
<dbReference type="NCBIfam" id="TIGR01175">
    <property type="entry name" value="pilM"/>
    <property type="match status" value="1"/>
</dbReference>
<evidence type="ECO:0000313" key="1">
    <source>
        <dbReference type="EMBL" id="PIR98657.1"/>
    </source>
</evidence>
<dbReference type="PANTHER" id="PTHR32432:SF3">
    <property type="entry name" value="ETHANOLAMINE UTILIZATION PROTEIN EUTJ"/>
    <property type="match status" value="1"/>
</dbReference>
<dbReference type="InterPro" id="IPR005883">
    <property type="entry name" value="PilM"/>
</dbReference>
<dbReference type="Gene3D" id="3.30.420.40">
    <property type="match status" value="2"/>
</dbReference>
<reference evidence="2" key="1">
    <citation type="submission" date="2017-09" db="EMBL/GenBank/DDBJ databases">
        <title>Depth-based differentiation of microbial function through sediment-hosted aquifers and enrichment of novel symbionts in the deep terrestrial subsurface.</title>
        <authorList>
            <person name="Probst A.J."/>
            <person name="Ladd B."/>
            <person name="Jarett J.K."/>
            <person name="Geller-Mcgrath D.E."/>
            <person name="Sieber C.M.K."/>
            <person name="Emerson J.B."/>
            <person name="Anantharaman K."/>
            <person name="Thomas B.C."/>
            <person name="Malmstrom R."/>
            <person name="Stieglmeier M."/>
            <person name="Klingl A."/>
            <person name="Woyke T."/>
            <person name="Ryan C.M."/>
            <person name="Banfield J.F."/>
        </authorList>
    </citation>
    <scope>NUCLEOTIDE SEQUENCE [LARGE SCALE GENOMIC DNA]</scope>
</reference>
<dbReference type="CDD" id="cd24049">
    <property type="entry name" value="ASKHA_NBD_PilM"/>
    <property type="match status" value="1"/>
</dbReference>
<organism evidence="1 2">
    <name type="scientific">Candidatus Colwellbacteria bacterium CG10_big_fil_rev_8_21_14_0_10_41_28</name>
    <dbReference type="NCBI Taxonomy" id="1974539"/>
    <lineage>
        <taxon>Bacteria</taxon>
        <taxon>Candidatus Colwelliibacteriota</taxon>
    </lineage>
</organism>